<proteinExistence type="predicted"/>
<protein>
    <submittedName>
        <fullName evidence="1">Uncharacterized protein</fullName>
    </submittedName>
</protein>
<dbReference type="AlphaFoldDB" id="A0AAV0E269"/>
<organism evidence="1 2">
    <name type="scientific">Cuscuta epithymum</name>
    <dbReference type="NCBI Taxonomy" id="186058"/>
    <lineage>
        <taxon>Eukaryota</taxon>
        <taxon>Viridiplantae</taxon>
        <taxon>Streptophyta</taxon>
        <taxon>Embryophyta</taxon>
        <taxon>Tracheophyta</taxon>
        <taxon>Spermatophyta</taxon>
        <taxon>Magnoliopsida</taxon>
        <taxon>eudicotyledons</taxon>
        <taxon>Gunneridae</taxon>
        <taxon>Pentapetalae</taxon>
        <taxon>asterids</taxon>
        <taxon>lamiids</taxon>
        <taxon>Solanales</taxon>
        <taxon>Convolvulaceae</taxon>
        <taxon>Cuscuteae</taxon>
        <taxon>Cuscuta</taxon>
        <taxon>Cuscuta subgen. Cuscuta</taxon>
    </lineage>
</organism>
<evidence type="ECO:0000313" key="1">
    <source>
        <dbReference type="EMBL" id="CAH9115213.1"/>
    </source>
</evidence>
<dbReference type="EMBL" id="CAMAPF010000235">
    <property type="protein sequence ID" value="CAH9115213.1"/>
    <property type="molecule type" value="Genomic_DNA"/>
</dbReference>
<comment type="caution">
    <text evidence="1">The sequence shown here is derived from an EMBL/GenBank/DDBJ whole genome shotgun (WGS) entry which is preliminary data.</text>
</comment>
<name>A0AAV0E269_9ASTE</name>
<keyword evidence="2" id="KW-1185">Reference proteome</keyword>
<dbReference type="Proteomes" id="UP001152523">
    <property type="component" value="Unassembled WGS sequence"/>
</dbReference>
<sequence length="100" mass="11094">MCSPSTPMVGFYRYIRGCLDLILKTNSAPSGSRSRSWSVWVKFQKHFWSSNLLSESVFLEAGGYQLLKTDSDSASTFKKEAVAESVPNTPLVSLHEGCKL</sequence>
<evidence type="ECO:0000313" key="2">
    <source>
        <dbReference type="Proteomes" id="UP001152523"/>
    </source>
</evidence>
<accession>A0AAV0E269</accession>
<gene>
    <name evidence="1" type="ORF">CEPIT_LOCUS20993</name>
</gene>
<reference evidence="1" key="1">
    <citation type="submission" date="2022-07" db="EMBL/GenBank/DDBJ databases">
        <authorList>
            <person name="Macas J."/>
            <person name="Novak P."/>
            <person name="Neumann P."/>
        </authorList>
    </citation>
    <scope>NUCLEOTIDE SEQUENCE</scope>
</reference>